<reference evidence="1" key="1">
    <citation type="submission" date="2006-10" db="EMBL/GenBank/DDBJ databases">
        <authorList>
            <person name="Amadeo P."/>
            <person name="Zhao Q."/>
            <person name="Wortman J."/>
            <person name="Fraser-Liggett C."/>
            <person name="Carlton J."/>
        </authorList>
    </citation>
    <scope>NUCLEOTIDE SEQUENCE</scope>
    <source>
        <strain evidence="1">G3</strain>
    </source>
</reference>
<proteinExistence type="predicted"/>
<sequence length="422" mass="49033">MISPFPLISVTQQVPDDVMECVVIIQKHLFQSVQLKDPTICAYAFQYFIKTVKSCSIDPINIVIRAIAALHLASKVCEEAKLLSRIVYALEDCKLKENLISYFNRLGIYQQILDMDPQVLIEYSKIAELDIIQDLEFDFSIDLPYNYIKDFTNTVIHWHLNKENEYYTKIIDETYKTSLIFLNDLQMSYVFYKFPPKVIAQTALRLSFHLLHLTLPDFRNTRWYSLLTPEYPIPLLDQCTDLSYNYFVKRGLDFATRKKHIFPKNLLMEWNALPIVNQISAEPLCPPPPLNLLINFTSLHDEFSSIWSDHVPTIPPPLHSELESSYKAFSQNESKSYRSPSVKITKITKFGIEHKRITLCPQNRENISNIPTASLFVNNEDLLNKDQGQIHVQKDKVQPPKTNYSSEVSTPTEFTDFLQNHR</sequence>
<dbReference type="PANTHER" id="PTHR10026">
    <property type="entry name" value="CYCLIN"/>
    <property type="match status" value="1"/>
</dbReference>
<dbReference type="GO" id="GO:0016538">
    <property type="term" value="F:cyclin-dependent protein serine/threonine kinase regulator activity"/>
    <property type="evidence" value="ECO:0000318"/>
    <property type="project" value="GO_Central"/>
</dbReference>
<dbReference type="GO" id="GO:0006367">
    <property type="term" value="P:transcription initiation at RNA polymerase II promoter"/>
    <property type="evidence" value="ECO:0000318"/>
    <property type="project" value="GO_Central"/>
</dbReference>
<name>A2EKW4_TRIV3</name>
<dbReference type="EMBL" id="DS113417">
    <property type="protein sequence ID" value="EAY06672.1"/>
    <property type="molecule type" value="Genomic_DNA"/>
</dbReference>
<evidence type="ECO:0000313" key="1">
    <source>
        <dbReference type="EMBL" id="EAY06672.1"/>
    </source>
</evidence>
<dbReference type="RefSeq" id="XP_001318895.1">
    <property type="nucleotide sequence ID" value="XM_001318860.1"/>
</dbReference>
<protein>
    <submittedName>
        <fullName evidence="1">Uncharacterized protein</fullName>
    </submittedName>
</protein>
<dbReference type="KEGG" id="tva:4764551"/>
<organism evidence="1 2">
    <name type="scientific">Trichomonas vaginalis (strain ATCC PRA-98 / G3)</name>
    <dbReference type="NCBI Taxonomy" id="412133"/>
    <lineage>
        <taxon>Eukaryota</taxon>
        <taxon>Metamonada</taxon>
        <taxon>Parabasalia</taxon>
        <taxon>Trichomonadida</taxon>
        <taxon>Trichomonadidae</taxon>
        <taxon>Trichomonas</taxon>
    </lineage>
</organism>
<keyword evidence="2" id="KW-1185">Reference proteome</keyword>
<dbReference type="OrthoDB" id="25002at2759"/>
<evidence type="ECO:0000313" key="2">
    <source>
        <dbReference type="Proteomes" id="UP000001542"/>
    </source>
</evidence>
<dbReference type="GO" id="GO:0006357">
    <property type="term" value="P:regulation of transcription by RNA polymerase II"/>
    <property type="evidence" value="ECO:0007669"/>
    <property type="project" value="InterPro"/>
</dbReference>
<dbReference type="InterPro" id="IPR043198">
    <property type="entry name" value="Cyclin/Ssn8"/>
</dbReference>
<dbReference type="Gene3D" id="1.10.472.10">
    <property type="entry name" value="Cyclin-like"/>
    <property type="match status" value="1"/>
</dbReference>
<dbReference type="GO" id="GO:0070985">
    <property type="term" value="C:transcription factor TFIIK complex"/>
    <property type="evidence" value="ECO:0000318"/>
    <property type="project" value="GO_Central"/>
</dbReference>
<dbReference type="SMR" id="A2EKW4"/>
<accession>A2EKW4</accession>
<dbReference type="Proteomes" id="UP000001542">
    <property type="component" value="Unassembled WGS sequence"/>
</dbReference>
<dbReference type="VEuPathDB" id="TrichDB:TVAGG3_1014500"/>
<dbReference type="SUPFAM" id="SSF47954">
    <property type="entry name" value="Cyclin-like"/>
    <property type="match status" value="2"/>
</dbReference>
<dbReference type="STRING" id="5722.A2EKW4"/>
<dbReference type="AlphaFoldDB" id="A2EKW4"/>
<dbReference type="FunFam" id="1.10.472.10:FF:000300">
    <property type="entry name" value="Cyclin-L1-1"/>
    <property type="match status" value="1"/>
</dbReference>
<reference evidence="1" key="2">
    <citation type="journal article" date="2007" name="Science">
        <title>Draft genome sequence of the sexually transmitted pathogen Trichomonas vaginalis.</title>
        <authorList>
            <person name="Carlton J.M."/>
            <person name="Hirt R.P."/>
            <person name="Silva J.C."/>
            <person name="Delcher A.L."/>
            <person name="Schatz M."/>
            <person name="Zhao Q."/>
            <person name="Wortman J.R."/>
            <person name="Bidwell S.L."/>
            <person name="Alsmark U.C.M."/>
            <person name="Besteiro S."/>
            <person name="Sicheritz-Ponten T."/>
            <person name="Noel C.J."/>
            <person name="Dacks J.B."/>
            <person name="Foster P.G."/>
            <person name="Simillion C."/>
            <person name="Van de Peer Y."/>
            <person name="Miranda-Saavedra D."/>
            <person name="Barton G.J."/>
            <person name="Westrop G.D."/>
            <person name="Mueller S."/>
            <person name="Dessi D."/>
            <person name="Fiori P.L."/>
            <person name="Ren Q."/>
            <person name="Paulsen I."/>
            <person name="Zhang H."/>
            <person name="Bastida-Corcuera F.D."/>
            <person name="Simoes-Barbosa A."/>
            <person name="Brown M.T."/>
            <person name="Hayes R.D."/>
            <person name="Mukherjee M."/>
            <person name="Okumura C.Y."/>
            <person name="Schneider R."/>
            <person name="Smith A.J."/>
            <person name="Vanacova S."/>
            <person name="Villalvazo M."/>
            <person name="Haas B.J."/>
            <person name="Pertea M."/>
            <person name="Feldblyum T.V."/>
            <person name="Utterback T.R."/>
            <person name="Shu C.L."/>
            <person name="Osoegawa K."/>
            <person name="de Jong P.J."/>
            <person name="Hrdy I."/>
            <person name="Horvathova L."/>
            <person name="Zubacova Z."/>
            <person name="Dolezal P."/>
            <person name="Malik S.B."/>
            <person name="Logsdon J.M. Jr."/>
            <person name="Henze K."/>
            <person name="Gupta A."/>
            <person name="Wang C.C."/>
            <person name="Dunne R.L."/>
            <person name="Upcroft J.A."/>
            <person name="Upcroft P."/>
            <person name="White O."/>
            <person name="Salzberg S.L."/>
            <person name="Tang P."/>
            <person name="Chiu C.-H."/>
            <person name="Lee Y.-S."/>
            <person name="Embley T.M."/>
            <person name="Coombs G.H."/>
            <person name="Mottram J.C."/>
            <person name="Tachezy J."/>
            <person name="Fraser-Liggett C.M."/>
            <person name="Johnson P.J."/>
        </authorList>
    </citation>
    <scope>NUCLEOTIDE SEQUENCE [LARGE SCALE GENOMIC DNA]</scope>
    <source>
        <strain evidence="1">G3</strain>
    </source>
</reference>
<dbReference type="InterPro" id="IPR036915">
    <property type="entry name" value="Cyclin-like_sf"/>
</dbReference>
<dbReference type="CDD" id="cd00043">
    <property type="entry name" value="CYCLIN_SF"/>
    <property type="match status" value="1"/>
</dbReference>
<gene>
    <name evidence="1" type="ORF">TVAG_211220</name>
</gene>
<dbReference type="InParanoid" id="A2EKW4"/>
<dbReference type="GO" id="GO:0005634">
    <property type="term" value="C:nucleus"/>
    <property type="evidence" value="ECO:0000318"/>
    <property type="project" value="GO_Central"/>
</dbReference>
<dbReference type="VEuPathDB" id="TrichDB:TVAG_211220"/>